<dbReference type="PANTHER" id="PTHR10174:SF213">
    <property type="entry name" value="CRAL-TRIO DOMAIN-CONTAINING PROTEIN"/>
    <property type="match status" value="1"/>
</dbReference>
<proteinExistence type="predicted"/>
<dbReference type="SUPFAM" id="SSF52087">
    <property type="entry name" value="CRAL/TRIO domain"/>
    <property type="match status" value="1"/>
</dbReference>
<dbReference type="Proteomes" id="UP000051574">
    <property type="component" value="Unassembled WGS sequence"/>
</dbReference>
<keyword evidence="2" id="KW-1185">Reference proteome</keyword>
<organism evidence="1 2">
    <name type="scientific">Oryctes borbonicus</name>
    <dbReference type="NCBI Taxonomy" id="1629725"/>
    <lineage>
        <taxon>Eukaryota</taxon>
        <taxon>Metazoa</taxon>
        <taxon>Ecdysozoa</taxon>
        <taxon>Arthropoda</taxon>
        <taxon>Hexapoda</taxon>
        <taxon>Insecta</taxon>
        <taxon>Pterygota</taxon>
        <taxon>Neoptera</taxon>
        <taxon>Endopterygota</taxon>
        <taxon>Coleoptera</taxon>
        <taxon>Polyphaga</taxon>
        <taxon>Scarabaeiformia</taxon>
        <taxon>Scarabaeidae</taxon>
        <taxon>Dynastinae</taxon>
        <taxon>Oryctes</taxon>
    </lineage>
</organism>
<evidence type="ECO:0008006" key="3">
    <source>
        <dbReference type="Google" id="ProtNLM"/>
    </source>
</evidence>
<dbReference type="AlphaFoldDB" id="A0A0T6B7Z7"/>
<dbReference type="OrthoDB" id="1434354at2759"/>
<dbReference type="InterPro" id="IPR036273">
    <property type="entry name" value="CRAL/TRIO_N_dom_sf"/>
</dbReference>
<protein>
    <recommendedName>
        <fullName evidence="3">CRAL-TRIO domain containing protein</fullName>
    </recommendedName>
</protein>
<sequence>REVRTKKCLRVAMSGVSEKTFDIFKDNKDLKEDDLQLLRDWLNKQPHLPNINDSKLIAFLHVCSYNTTSAKKFIENFYVVRAKWPEFSRNRDILSSQFQIHLQATIIAGLPIRTEENDIVVYVKLMNTNPDHCDFLTQYKLFDMSALSHLSTLPVCSGTIGVIDLDGVTLSHLLKLNLADLSKIAYYIQVSSFRAMI</sequence>
<dbReference type="EMBL" id="LJIG01009242">
    <property type="protein sequence ID" value="KRT83471.1"/>
    <property type="molecule type" value="Genomic_DNA"/>
</dbReference>
<evidence type="ECO:0000313" key="2">
    <source>
        <dbReference type="Proteomes" id="UP000051574"/>
    </source>
</evidence>
<gene>
    <name evidence="1" type="ORF">AMK59_4048</name>
</gene>
<dbReference type="SUPFAM" id="SSF46938">
    <property type="entry name" value="CRAL/TRIO N-terminal domain"/>
    <property type="match status" value="1"/>
</dbReference>
<reference evidence="1 2" key="1">
    <citation type="submission" date="2015-09" db="EMBL/GenBank/DDBJ databases">
        <title>Draft genome of the scarab beetle Oryctes borbonicus.</title>
        <authorList>
            <person name="Meyer J.M."/>
            <person name="Markov G.V."/>
            <person name="Baskaran P."/>
            <person name="Herrmann M."/>
            <person name="Sommer R.J."/>
            <person name="Roedelsperger C."/>
        </authorList>
    </citation>
    <scope>NUCLEOTIDE SEQUENCE [LARGE SCALE GENOMIC DNA]</scope>
    <source>
        <strain evidence="1">OB123</strain>
        <tissue evidence="1">Whole animal</tissue>
    </source>
</reference>
<dbReference type="Gene3D" id="3.40.525.10">
    <property type="entry name" value="CRAL-TRIO lipid binding domain"/>
    <property type="match status" value="1"/>
</dbReference>
<dbReference type="InterPro" id="IPR036865">
    <property type="entry name" value="CRAL-TRIO_dom_sf"/>
</dbReference>
<feature type="non-terminal residue" evidence="1">
    <location>
        <position position="1"/>
    </location>
</feature>
<dbReference type="GO" id="GO:1902936">
    <property type="term" value="F:phosphatidylinositol bisphosphate binding"/>
    <property type="evidence" value="ECO:0007669"/>
    <property type="project" value="TreeGrafter"/>
</dbReference>
<accession>A0A0T6B7Z7</accession>
<comment type="caution">
    <text evidence="1">The sequence shown here is derived from an EMBL/GenBank/DDBJ whole genome shotgun (WGS) entry which is preliminary data.</text>
</comment>
<dbReference type="GO" id="GO:0016020">
    <property type="term" value="C:membrane"/>
    <property type="evidence" value="ECO:0007669"/>
    <property type="project" value="TreeGrafter"/>
</dbReference>
<name>A0A0T6B7Z7_9SCAR</name>
<evidence type="ECO:0000313" key="1">
    <source>
        <dbReference type="EMBL" id="KRT83471.1"/>
    </source>
</evidence>
<dbReference type="PANTHER" id="PTHR10174">
    <property type="entry name" value="ALPHA-TOCOPHEROL TRANSFER PROTEIN-RELATED"/>
    <property type="match status" value="1"/>
</dbReference>